<evidence type="ECO:0000313" key="1">
    <source>
        <dbReference type="EMBL" id="KAG0479626.1"/>
    </source>
</evidence>
<gene>
    <name evidence="1" type="ORF">HPP92_010484</name>
</gene>
<name>A0A835QYP3_VANPL</name>
<dbReference type="InterPro" id="IPR042099">
    <property type="entry name" value="ANL_N_sf"/>
</dbReference>
<dbReference type="AlphaFoldDB" id="A0A835QYP3"/>
<organism evidence="1 2">
    <name type="scientific">Vanilla planifolia</name>
    <name type="common">Vanilla</name>
    <dbReference type="NCBI Taxonomy" id="51239"/>
    <lineage>
        <taxon>Eukaryota</taxon>
        <taxon>Viridiplantae</taxon>
        <taxon>Streptophyta</taxon>
        <taxon>Embryophyta</taxon>
        <taxon>Tracheophyta</taxon>
        <taxon>Spermatophyta</taxon>
        <taxon>Magnoliopsida</taxon>
        <taxon>Liliopsida</taxon>
        <taxon>Asparagales</taxon>
        <taxon>Orchidaceae</taxon>
        <taxon>Vanilloideae</taxon>
        <taxon>Vanilleae</taxon>
        <taxon>Vanilla</taxon>
    </lineage>
</organism>
<reference evidence="1 2" key="1">
    <citation type="journal article" date="2020" name="Nat. Food">
        <title>A phased Vanilla planifolia genome enables genetic improvement of flavour and production.</title>
        <authorList>
            <person name="Hasing T."/>
            <person name="Tang H."/>
            <person name="Brym M."/>
            <person name="Khazi F."/>
            <person name="Huang T."/>
            <person name="Chambers A.H."/>
        </authorList>
    </citation>
    <scope>NUCLEOTIDE SEQUENCE [LARGE SCALE GENOMIC DNA]</scope>
    <source>
        <tissue evidence="1">Leaf</tissue>
    </source>
</reference>
<protein>
    <submittedName>
        <fullName evidence="1">Uncharacterized protein</fullName>
    </submittedName>
</protein>
<dbReference type="OrthoDB" id="420380at2759"/>
<evidence type="ECO:0000313" key="2">
    <source>
        <dbReference type="Proteomes" id="UP000636800"/>
    </source>
</evidence>
<dbReference type="Proteomes" id="UP000636800">
    <property type="component" value="Chromosome 5"/>
</dbReference>
<accession>A0A835QYP3</accession>
<sequence>MRSNSLHAEHIFRSKLPDINIPDHLPIHDHCFEKFPSVADRPCLIHGETGIIYTYADINNRQHKVIIHFPGFPHMNINLHLLT</sequence>
<dbReference type="Gene3D" id="3.40.50.12780">
    <property type="entry name" value="N-terminal domain of ligase-like"/>
    <property type="match status" value="1"/>
</dbReference>
<dbReference type="EMBL" id="JADCNL010000005">
    <property type="protein sequence ID" value="KAG0479626.1"/>
    <property type="molecule type" value="Genomic_DNA"/>
</dbReference>
<comment type="caution">
    <text evidence="1">The sequence shown here is derived from an EMBL/GenBank/DDBJ whole genome shotgun (WGS) entry which is preliminary data.</text>
</comment>
<proteinExistence type="predicted"/>
<keyword evidence="2" id="KW-1185">Reference proteome</keyword>